<dbReference type="PANTHER" id="PTHR35024">
    <property type="entry name" value="HYPOTHETICAL CYTOSOLIC PROTEIN"/>
    <property type="match status" value="1"/>
</dbReference>
<evidence type="ECO:0000313" key="3">
    <source>
        <dbReference type="Proteomes" id="UP000002033"/>
    </source>
</evidence>
<dbReference type="HOGENOM" id="CLU_2167501_0_0_5"/>
<evidence type="ECO:0008006" key="4">
    <source>
        <dbReference type="Google" id="ProtNLM"/>
    </source>
</evidence>
<dbReference type="RefSeq" id="WP_013216744.1">
    <property type="nucleotide sequence ID" value="NC_014313.1"/>
</dbReference>
<organism evidence="2 3">
    <name type="scientific">Hyphomicrobium denitrificans (strain ATCC 51888 / DSM 1869 / NCIMB 11706 / TK 0415)</name>
    <dbReference type="NCBI Taxonomy" id="582899"/>
    <lineage>
        <taxon>Bacteria</taxon>
        <taxon>Pseudomonadati</taxon>
        <taxon>Pseudomonadota</taxon>
        <taxon>Alphaproteobacteria</taxon>
        <taxon>Hyphomicrobiales</taxon>
        <taxon>Hyphomicrobiaceae</taxon>
        <taxon>Hyphomicrobium</taxon>
    </lineage>
</organism>
<gene>
    <name evidence="2" type="ordered locus">Hden_2789</name>
</gene>
<dbReference type="InterPro" id="IPR007607">
    <property type="entry name" value="BacA/B"/>
</dbReference>
<evidence type="ECO:0000256" key="1">
    <source>
        <dbReference type="ARBA" id="ARBA00044755"/>
    </source>
</evidence>
<accession>D8JU37</accession>
<dbReference type="Pfam" id="PF04519">
    <property type="entry name" value="Bactofilin"/>
    <property type="match status" value="1"/>
</dbReference>
<sequence>MSDASRSLPAALTIPRKATIEGSLEFPGPLIIEGTVLGDVRCTSVTIAERGIVDGAVVADAVTVLGEVTGEIFANHLTLKKASSVAANIFHKHLSLEDGCYFEGKSRRHADPLQLAT</sequence>
<dbReference type="Proteomes" id="UP000002033">
    <property type="component" value="Chromosome"/>
</dbReference>
<proteinExistence type="inferred from homology"/>
<dbReference type="PANTHER" id="PTHR35024:SF4">
    <property type="entry name" value="POLYMER-FORMING CYTOSKELETAL PROTEIN"/>
    <property type="match status" value="1"/>
</dbReference>
<dbReference type="eggNOG" id="COG1664">
    <property type="taxonomic scope" value="Bacteria"/>
</dbReference>
<name>D8JU37_HYPDA</name>
<dbReference type="AlphaFoldDB" id="D8JU37"/>
<comment type="similarity">
    <text evidence="1">Belongs to the bactofilin family.</text>
</comment>
<reference evidence="3" key="1">
    <citation type="journal article" date="2011" name="J. Bacteriol.">
        <title>Genome sequences of eight morphologically diverse alphaproteobacteria.</title>
        <authorList>
            <consortium name="US DOE Joint Genome Institute"/>
            <person name="Brown P.J."/>
            <person name="Kysela D.T."/>
            <person name="Buechlein A."/>
            <person name="Hemmerich C."/>
            <person name="Brun Y.V."/>
        </authorList>
    </citation>
    <scope>NUCLEOTIDE SEQUENCE [LARGE SCALE GENOMIC DNA]</scope>
    <source>
        <strain evidence="3">ATCC 51888 / DSM 1869 / NCIB 11706 / TK 0415</strain>
    </source>
</reference>
<keyword evidence="3" id="KW-1185">Reference proteome</keyword>
<dbReference type="EMBL" id="CP002083">
    <property type="protein sequence ID" value="ADJ24585.1"/>
    <property type="molecule type" value="Genomic_DNA"/>
</dbReference>
<dbReference type="KEGG" id="hdn:Hden_2789"/>
<protein>
    <recommendedName>
        <fullName evidence="4">Polymer-forming cytoskeletal protein</fullName>
    </recommendedName>
</protein>
<evidence type="ECO:0000313" key="2">
    <source>
        <dbReference type="EMBL" id="ADJ24585.1"/>
    </source>
</evidence>
<dbReference type="STRING" id="582899.Hden_2789"/>
<dbReference type="OrthoDB" id="5738271at2"/>